<keyword evidence="2" id="KW-0472">Membrane</keyword>
<name>A0A7W6AJW3_9HYPH</name>
<keyword evidence="2" id="KW-0812">Transmembrane</keyword>
<dbReference type="InterPro" id="IPR008523">
    <property type="entry name" value="DUF805"/>
</dbReference>
<feature type="transmembrane region" description="Helical" evidence="2">
    <location>
        <begin position="12"/>
        <end position="39"/>
    </location>
</feature>
<feature type="region of interest" description="Disordered" evidence="1">
    <location>
        <begin position="165"/>
        <end position="200"/>
    </location>
</feature>
<keyword evidence="2" id="KW-1133">Transmembrane helix</keyword>
<organism evidence="4 5">
    <name type="scientific">Methylobacterium brachythecii</name>
    <dbReference type="NCBI Taxonomy" id="1176177"/>
    <lineage>
        <taxon>Bacteria</taxon>
        <taxon>Pseudomonadati</taxon>
        <taxon>Pseudomonadota</taxon>
        <taxon>Alphaproteobacteria</taxon>
        <taxon>Hyphomicrobiales</taxon>
        <taxon>Methylobacteriaceae</taxon>
        <taxon>Methylobacterium</taxon>
    </lineage>
</organism>
<dbReference type="AlphaFoldDB" id="A0A7W6AJW3"/>
<dbReference type="EMBL" id="JACIDN010000004">
    <property type="protein sequence ID" value="MBB3903009.1"/>
    <property type="molecule type" value="Genomic_DNA"/>
</dbReference>
<comment type="caution">
    <text evidence="4">The sequence shown here is derived from an EMBL/GenBank/DDBJ whole genome shotgun (WGS) entry which is preliminary data.</text>
</comment>
<dbReference type="Proteomes" id="UP001156881">
    <property type="component" value="Unassembled WGS sequence"/>
</dbReference>
<evidence type="ECO:0000313" key="4">
    <source>
        <dbReference type="EMBL" id="MBB3903009.1"/>
    </source>
</evidence>
<evidence type="ECO:0000313" key="5">
    <source>
        <dbReference type="Proteomes" id="UP000517759"/>
    </source>
</evidence>
<gene>
    <name evidence="3" type="ORF">GCM10007884_48620</name>
    <name evidence="4" type="ORF">GGR33_002511</name>
</gene>
<evidence type="ECO:0000256" key="2">
    <source>
        <dbReference type="SAM" id="Phobius"/>
    </source>
</evidence>
<evidence type="ECO:0000256" key="1">
    <source>
        <dbReference type="SAM" id="MobiDB-lite"/>
    </source>
</evidence>
<keyword evidence="6" id="KW-1185">Reference proteome</keyword>
<dbReference type="Pfam" id="PF05656">
    <property type="entry name" value="DUF805"/>
    <property type="match status" value="1"/>
</dbReference>
<sequence>MFWALFGFSGRLGRLAFFGWSMIVASVVGVGVALAALGFVAGLAKGSGDTLVGTGLCVAVGVIPIVWMTTALTTKRLRDAGFPPRLVLPLMSAFSAYEAMVLSPQTGGDALLSGILDGHPAGLAVKGLFAGVLLFWPSAGETAEGDSGAKRRKGEASWHERALRIASEPLPPPEPVRVIPGPASAPASPVRTFGRRGVVG</sequence>
<dbReference type="GO" id="GO:0016020">
    <property type="term" value="C:membrane"/>
    <property type="evidence" value="ECO:0007669"/>
    <property type="project" value="InterPro"/>
</dbReference>
<evidence type="ECO:0000313" key="6">
    <source>
        <dbReference type="Proteomes" id="UP001156881"/>
    </source>
</evidence>
<reference evidence="6" key="2">
    <citation type="journal article" date="2019" name="Int. J. Syst. Evol. Microbiol.">
        <title>The Global Catalogue of Microorganisms (GCM) 10K type strain sequencing project: providing services to taxonomists for standard genome sequencing and annotation.</title>
        <authorList>
            <consortium name="The Broad Institute Genomics Platform"/>
            <consortium name="The Broad Institute Genome Sequencing Center for Infectious Disease"/>
            <person name="Wu L."/>
            <person name="Ma J."/>
        </authorList>
    </citation>
    <scope>NUCLEOTIDE SEQUENCE [LARGE SCALE GENOMIC DNA]</scope>
    <source>
        <strain evidence="6">NBRC 107710</strain>
    </source>
</reference>
<dbReference type="EMBL" id="BSPG01000057">
    <property type="protein sequence ID" value="GLS46865.1"/>
    <property type="molecule type" value="Genomic_DNA"/>
</dbReference>
<reference evidence="4 5" key="3">
    <citation type="submission" date="2020-08" db="EMBL/GenBank/DDBJ databases">
        <title>Genomic Encyclopedia of Type Strains, Phase IV (KMG-IV): sequencing the most valuable type-strain genomes for metagenomic binning, comparative biology and taxonomic classification.</title>
        <authorList>
            <person name="Goeker M."/>
        </authorList>
    </citation>
    <scope>NUCLEOTIDE SEQUENCE [LARGE SCALE GENOMIC DNA]</scope>
    <source>
        <strain evidence="4 5">DSM 24105</strain>
    </source>
</reference>
<proteinExistence type="predicted"/>
<dbReference type="Proteomes" id="UP000517759">
    <property type="component" value="Unassembled WGS sequence"/>
</dbReference>
<reference evidence="3" key="4">
    <citation type="submission" date="2023-01" db="EMBL/GenBank/DDBJ databases">
        <title>Draft genome sequence of Methylobacterium brachythecii strain NBRC 107710.</title>
        <authorList>
            <person name="Sun Q."/>
            <person name="Mori K."/>
        </authorList>
    </citation>
    <scope>NUCLEOTIDE SEQUENCE</scope>
    <source>
        <strain evidence="3">NBRC 107710</strain>
    </source>
</reference>
<dbReference type="RefSeq" id="WP_183505528.1">
    <property type="nucleotide sequence ID" value="NZ_BSPG01000057.1"/>
</dbReference>
<reference evidence="3" key="1">
    <citation type="journal article" date="2014" name="Int. J. Syst. Evol. Microbiol.">
        <title>Complete genome of a new Firmicutes species belonging to the dominant human colonic microbiota ('Ruminococcus bicirculans') reveals two chromosomes and a selective capacity to utilize plant glucans.</title>
        <authorList>
            <consortium name="NISC Comparative Sequencing Program"/>
            <person name="Wegmann U."/>
            <person name="Louis P."/>
            <person name="Goesmann A."/>
            <person name="Henrissat B."/>
            <person name="Duncan S.H."/>
            <person name="Flint H.J."/>
        </authorList>
    </citation>
    <scope>NUCLEOTIDE SEQUENCE</scope>
    <source>
        <strain evidence="3">NBRC 107710</strain>
    </source>
</reference>
<accession>A0A7W6AJW3</accession>
<protein>
    <submittedName>
        <fullName evidence="4">Uncharacterized membrane protein YhaH (DUF805 family)</fullName>
    </submittedName>
</protein>
<feature type="transmembrane region" description="Helical" evidence="2">
    <location>
        <begin position="51"/>
        <end position="74"/>
    </location>
</feature>
<evidence type="ECO:0000313" key="3">
    <source>
        <dbReference type="EMBL" id="GLS46865.1"/>
    </source>
</evidence>